<dbReference type="InterPro" id="IPR005247">
    <property type="entry name" value="YbhB_YbcL/LppC-like"/>
</dbReference>
<dbReference type="EMBL" id="JAMPKK010000004">
    <property type="protein sequence ID" value="MEP0863501.1"/>
    <property type="molecule type" value="Genomic_DNA"/>
</dbReference>
<dbReference type="CDD" id="cd00865">
    <property type="entry name" value="PEBP_bact_arch"/>
    <property type="match status" value="1"/>
</dbReference>
<proteinExistence type="predicted"/>
<dbReference type="InterPro" id="IPR008914">
    <property type="entry name" value="PEBP"/>
</dbReference>
<dbReference type="Gene3D" id="3.90.280.10">
    <property type="entry name" value="PEBP-like"/>
    <property type="match status" value="1"/>
</dbReference>
<dbReference type="Pfam" id="PF01161">
    <property type="entry name" value="PBP"/>
    <property type="match status" value="1"/>
</dbReference>
<dbReference type="PANTHER" id="PTHR30289:SF1">
    <property type="entry name" value="PEBP (PHOSPHATIDYLETHANOLAMINE-BINDING PROTEIN) FAMILY PROTEIN"/>
    <property type="match status" value="1"/>
</dbReference>
<reference evidence="1 2" key="1">
    <citation type="submission" date="2022-04" db="EMBL/GenBank/DDBJ databases">
        <title>Positive selection, recombination, and allopatry shape intraspecific diversity of widespread and dominant cyanobacteria.</title>
        <authorList>
            <person name="Wei J."/>
            <person name="Shu W."/>
            <person name="Hu C."/>
        </authorList>
    </citation>
    <scope>NUCLEOTIDE SEQUENCE [LARGE SCALE GENOMIC DNA]</scope>
    <source>
        <strain evidence="1 2">GB2-A5</strain>
    </source>
</reference>
<dbReference type="RefSeq" id="WP_190422067.1">
    <property type="nucleotide sequence ID" value="NZ_JAMPKK010000004.1"/>
</dbReference>
<protein>
    <submittedName>
        <fullName evidence="1">YbhB/YbcL family Raf kinase inhibitor-like protein</fullName>
    </submittedName>
</protein>
<name>A0ABV0JJ88_9CYAN</name>
<dbReference type="PANTHER" id="PTHR30289">
    <property type="entry name" value="UNCHARACTERIZED PROTEIN YBCL-RELATED"/>
    <property type="match status" value="1"/>
</dbReference>
<accession>A0ABV0JJ88</accession>
<keyword evidence="1" id="KW-0649">Protein kinase inhibitor</keyword>
<sequence>MKLKSTAFSADGLIPSKYTCDGADISPPLSWTIPPAGTESLALIVDDPDAPGGIFVHWVLYDLPPEILQLPEAVPTEANVKYGGSQGKNDFGNLGYGGPCPPSGTHRYFLRLYALNRVLDLASGVTKSQLEAAMDGHILAAAKLIGRYSRKR</sequence>
<dbReference type="GO" id="GO:0004860">
    <property type="term" value="F:protein kinase inhibitor activity"/>
    <property type="evidence" value="ECO:0007669"/>
    <property type="project" value="UniProtKB-KW"/>
</dbReference>
<evidence type="ECO:0000313" key="1">
    <source>
        <dbReference type="EMBL" id="MEP0863501.1"/>
    </source>
</evidence>
<gene>
    <name evidence="1" type="ORF">NDI37_03350</name>
</gene>
<dbReference type="InterPro" id="IPR036610">
    <property type="entry name" value="PEBP-like_sf"/>
</dbReference>
<comment type="caution">
    <text evidence="1">The sequence shown here is derived from an EMBL/GenBank/DDBJ whole genome shotgun (WGS) entry which is preliminary data.</text>
</comment>
<dbReference type="Proteomes" id="UP001442494">
    <property type="component" value="Unassembled WGS sequence"/>
</dbReference>
<dbReference type="SUPFAM" id="SSF49777">
    <property type="entry name" value="PEBP-like"/>
    <property type="match status" value="1"/>
</dbReference>
<dbReference type="NCBIfam" id="TIGR00481">
    <property type="entry name" value="YbhB/YbcL family Raf kinase inhibitor-like protein"/>
    <property type="match status" value="1"/>
</dbReference>
<organism evidence="1 2">
    <name type="scientific">Funiculus sociatus GB2-A5</name>
    <dbReference type="NCBI Taxonomy" id="2933946"/>
    <lineage>
        <taxon>Bacteria</taxon>
        <taxon>Bacillati</taxon>
        <taxon>Cyanobacteriota</taxon>
        <taxon>Cyanophyceae</taxon>
        <taxon>Coleofasciculales</taxon>
        <taxon>Coleofasciculaceae</taxon>
        <taxon>Funiculus</taxon>
    </lineage>
</organism>
<keyword evidence="2" id="KW-1185">Reference proteome</keyword>
<evidence type="ECO:0000313" key="2">
    <source>
        <dbReference type="Proteomes" id="UP001442494"/>
    </source>
</evidence>